<proteinExistence type="predicted"/>
<dbReference type="AlphaFoldDB" id="A0A2S8IGV1"/>
<gene>
    <name evidence="2" type="ORF">C5613_41480</name>
</gene>
<dbReference type="EMBL" id="PUIO01000094">
    <property type="protein sequence ID" value="PQP14007.1"/>
    <property type="molecule type" value="Genomic_DNA"/>
</dbReference>
<accession>A0A2S8IGV1</accession>
<feature type="compositionally biased region" description="Low complexity" evidence="1">
    <location>
        <begin position="72"/>
        <end position="84"/>
    </location>
</feature>
<dbReference type="Proteomes" id="UP000239290">
    <property type="component" value="Unassembled WGS sequence"/>
</dbReference>
<feature type="region of interest" description="Disordered" evidence="1">
    <location>
        <begin position="54"/>
        <end position="84"/>
    </location>
</feature>
<evidence type="ECO:0000313" key="3">
    <source>
        <dbReference type="Proteomes" id="UP000239290"/>
    </source>
</evidence>
<evidence type="ECO:0000313" key="2">
    <source>
        <dbReference type="EMBL" id="PQP14007.1"/>
    </source>
</evidence>
<name>A0A2S8IGV1_RHOOP</name>
<reference evidence="3" key="1">
    <citation type="submission" date="2018-02" db="EMBL/GenBank/DDBJ databases">
        <title>Draft genome sequencing of Rhodococcus opacus KU647198.</title>
        <authorList>
            <person name="Zheng B.-X."/>
        </authorList>
    </citation>
    <scope>NUCLEOTIDE SEQUENCE [LARGE SCALE GENOMIC DNA]</scope>
    <source>
        <strain evidence="3">04-OD7</strain>
    </source>
</reference>
<feature type="region of interest" description="Disordered" evidence="1">
    <location>
        <begin position="13"/>
        <end position="42"/>
    </location>
</feature>
<organism evidence="2 3">
    <name type="scientific">Rhodococcus opacus</name>
    <name type="common">Nocardia opaca</name>
    <dbReference type="NCBI Taxonomy" id="37919"/>
    <lineage>
        <taxon>Bacteria</taxon>
        <taxon>Bacillati</taxon>
        <taxon>Actinomycetota</taxon>
        <taxon>Actinomycetes</taxon>
        <taxon>Mycobacteriales</taxon>
        <taxon>Nocardiaceae</taxon>
        <taxon>Rhodococcus</taxon>
    </lineage>
</organism>
<protein>
    <submittedName>
        <fullName evidence="2">Uncharacterized protein</fullName>
    </submittedName>
</protein>
<comment type="caution">
    <text evidence="2">The sequence shown here is derived from an EMBL/GenBank/DDBJ whole genome shotgun (WGS) entry which is preliminary data.</text>
</comment>
<evidence type="ECO:0000256" key="1">
    <source>
        <dbReference type="SAM" id="MobiDB-lite"/>
    </source>
</evidence>
<sequence length="84" mass="8593">MPPRFAIEALKPYAHLDDATAGHAGTTGDPDAGKRASGSPAMWHAIETRLRRSVQVLGEAATSTTPSPPTPGTSSPGRSVGRAS</sequence>